<dbReference type="EMBL" id="UINC01169882">
    <property type="protein sequence ID" value="SVD73642.1"/>
    <property type="molecule type" value="Genomic_DNA"/>
</dbReference>
<dbReference type="SUPFAM" id="SSF51905">
    <property type="entry name" value="FAD/NAD(P)-binding domain"/>
    <property type="match status" value="1"/>
</dbReference>
<name>A0A382XR86_9ZZZZ</name>
<sequence length="30" mass="2829">MISNHGSKDMTVDVLIIGAGASGAAAAASL</sequence>
<protein>
    <submittedName>
        <fullName evidence="1">Uncharacterized protein</fullName>
    </submittedName>
</protein>
<dbReference type="Gene3D" id="3.50.50.60">
    <property type="entry name" value="FAD/NAD(P)-binding domain"/>
    <property type="match status" value="1"/>
</dbReference>
<gene>
    <name evidence="1" type="ORF">METZ01_LOCUS426496</name>
</gene>
<proteinExistence type="predicted"/>
<feature type="non-terminal residue" evidence="1">
    <location>
        <position position="30"/>
    </location>
</feature>
<dbReference type="InterPro" id="IPR036188">
    <property type="entry name" value="FAD/NAD-bd_sf"/>
</dbReference>
<dbReference type="AlphaFoldDB" id="A0A382XR86"/>
<accession>A0A382XR86</accession>
<evidence type="ECO:0000313" key="1">
    <source>
        <dbReference type="EMBL" id="SVD73642.1"/>
    </source>
</evidence>
<reference evidence="1" key="1">
    <citation type="submission" date="2018-05" db="EMBL/GenBank/DDBJ databases">
        <authorList>
            <person name="Lanie J.A."/>
            <person name="Ng W.-L."/>
            <person name="Kazmierczak K.M."/>
            <person name="Andrzejewski T.M."/>
            <person name="Davidsen T.M."/>
            <person name="Wayne K.J."/>
            <person name="Tettelin H."/>
            <person name="Glass J.I."/>
            <person name="Rusch D."/>
            <person name="Podicherti R."/>
            <person name="Tsui H.-C.T."/>
            <person name="Winkler M.E."/>
        </authorList>
    </citation>
    <scope>NUCLEOTIDE SEQUENCE</scope>
</reference>
<organism evidence="1">
    <name type="scientific">marine metagenome</name>
    <dbReference type="NCBI Taxonomy" id="408172"/>
    <lineage>
        <taxon>unclassified sequences</taxon>
        <taxon>metagenomes</taxon>
        <taxon>ecological metagenomes</taxon>
    </lineage>
</organism>